<comment type="function">
    <text evidence="6">Catalyzes the reduction of dTDP-6-deoxy-L-lyxo-4-hexulose to yield dTDP-L-rhamnose.</text>
</comment>
<dbReference type="InterPro" id="IPR029903">
    <property type="entry name" value="RmlD-like-bd"/>
</dbReference>
<evidence type="ECO:0000256" key="1">
    <source>
        <dbReference type="ARBA" id="ARBA00004781"/>
    </source>
</evidence>
<feature type="domain" description="RmlD-like substrate binding" evidence="8">
    <location>
        <begin position="28"/>
        <end position="316"/>
    </location>
</feature>
<comment type="similarity">
    <text evidence="2 6">Belongs to the dTDP-4-dehydrorhamnose reductase family.</text>
</comment>
<dbReference type="UniPathway" id="UPA00281"/>
<dbReference type="AlphaFoldDB" id="A0A3P3VLX5"/>
<dbReference type="Pfam" id="PF04321">
    <property type="entry name" value="RmlD_sub_bind"/>
    <property type="match status" value="1"/>
</dbReference>
<evidence type="ECO:0000256" key="2">
    <source>
        <dbReference type="ARBA" id="ARBA00010944"/>
    </source>
</evidence>
<keyword evidence="6" id="KW-0521">NADP</keyword>
<keyword evidence="10" id="KW-1185">Reference proteome</keyword>
<gene>
    <name evidence="9" type="ORF">D0544_00450</name>
</gene>
<evidence type="ECO:0000259" key="8">
    <source>
        <dbReference type="Pfam" id="PF04321"/>
    </source>
</evidence>
<evidence type="ECO:0000256" key="4">
    <source>
        <dbReference type="ARBA" id="ARBA00017099"/>
    </source>
</evidence>
<dbReference type="GO" id="GO:0005829">
    <property type="term" value="C:cytosol"/>
    <property type="evidence" value="ECO:0007669"/>
    <property type="project" value="TreeGrafter"/>
</dbReference>
<dbReference type="GO" id="GO:0009243">
    <property type="term" value="P:O antigen biosynthetic process"/>
    <property type="evidence" value="ECO:0007669"/>
    <property type="project" value="UniProtKB-UniPathway"/>
</dbReference>
<dbReference type="InterPro" id="IPR036291">
    <property type="entry name" value="NAD(P)-bd_dom_sf"/>
</dbReference>
<sequence>MAGTHPPVIGAGTGVTRQSGKDRQQQPMKILIIGGSGQTGSRLQQRLDDSSLEYFAPSRELLDLTDSRQLQEVFDSYRPDILVNAAGYRNADQAETEPSRCFALNRDAVAELATLCSQYGSILFQISSYMVFDGKKNDAYTEKDAVNPLGVLGGSYWQGEQQIRERCPRHIILRVGWMISERKFELLRNIIDQLKNPSPFNVLGNRYGNPTPADDAARVITAVIQQLDCGAEPWGTYHYGGVNAVSESELARTILREVAEYDEVATDQLNVLTAAVDDESRKFPLNSRLDSTRLLHTFGIHANDWTVGLSRLIKSFYV</sequence>
<organism evidence="9 10">
    <name type="scientific">Aestuariirhabdus litorea</name>
    <dbReference type="NCBI Taxonomy" id="2528527"/>
    <lineage>
        <taxon>Bacteria</taxon>
        <taxon>Pseudomonadati</taxon>
        <taxon>Pseudomonadota</taxon>
        <taxon>Gammaproteobacteria</taxon>
        <taxon>Oceanospirillales</taxon>
        <taxon>Aestuariirhabdaceae</taxon>
        <taxon>Aestuariirhabdus</taxon>
    </lineage>
</organism>
<comment type="pathway">
    <text evidence="1 6">Carbohydrate biosynthesis; dTDP-L-rhamnose biosynthesis.</text>
</comment>
<comment type="cofactor">
    <cofactor evidence="6">
        <name>Mg(2+)</name>
        <dbReference type="ChEBI" id="CHEBI:18420"/>
    </cofactor>
    <text evidence="6">Binds 1 Mg(2+) ion per monomer.</text>
</comment>
<dbReference type="UniPathway" id="UPA00124"/>
<proteinExistence type="inferred from homology"/>
<comment type="catalytic activity">
    <reaction evidence="5 6">
        <text>dTDP-beta-L-rhamnose + NADP(+) = dTDP-4-dehydro-beta-L-rhamnose + NADPH + H(+)</text>
        <dbReference type="Rhea" id="RHEA:21796"/>
        <dbReference type="ChEBI" id="CHEBI:15378"/>
        <dbReference type="ChEBI" id="CHEBI:57510"/>
        <dbReference type="ChEBI" id="CHEBI:57783"/>
        <dbReference type="ChEBI" id="CHEBI:58349"/>
        <dbReference type="ChEBI" id="CHEBI:62830"/>
        <dbReference type="EC" id="1.1.1.133"/>
    </reaction>
</comment>
<evidence type="ECO:0000313" key="10">
    <source>
        <dbReference type="Proteomes" id="UP000280792"/>
    </source>
</evidence>
<name>A0A3P3VLX5_9GAMM</name>
<dbReference type="InterPro" id="IPR005913">
    <property type="entry name" value="dTDP_dehydrorham_reduct"/>
</dbReference>
<dbReference type="CDD" id="cd05254">
    <property type="entry name" value="dTDP_HR_like_SDR_e"/>
    <property type="match status" value="1"/>
</dbReference>
<evidence type="ECO:0000313" key="9">
    <source>
        <dbReference type="EMBL" id="RRJ83630.1"/>
    </source>
</evidence>
<dbReference type="EC" id="1.1.1.133" evidence="3 6"/>
<accession>A0A3P3VLX5</accession>
<dbReference type="Gene3D" id="3.40.50.720">
    <property type="entry name" value="NAD(P)-binding Rossmann-like Domain"/>
    <property type="match status" value="1"/>
</dbReference>
<dbReference type="SUPFAM" id="SSF51735">
    <property type="entry name" value="NAD(P)-binding Rossmann-fold domains"/>
    <property type="match status" value="1"/>
</dbReference>
<evidence type="ECO:0000256" key="7">
    <source>
        <dbReference type="SAM" id="MobiDB-lite"/>
    </source>
</evidence>
<dbReference type="GO" id="GO:0008831">
    <property type="term" value="F:dTDP-4-dehydrorhamnose reductase activity"/>
    <property type="evidence" value="ECO:0007669"/>
    <property type="project" value="UniProtKB-EC"/>
</dbReference>
<feature type="region of interest" description="Disordered" evidence="7">
    <location>
        <begin position="1"/>
        <end position="24"/>
    </location>
</feature>
<keyword evidence="6" id="KW-0560">Oxidoreductase</keyword>
<protein>
    <recommendedName>
        <fullName evidence="4 6">dTDP-4-dehydrorhamnose reductase</fullName>
        <ecNumber evidence="3 6">1.1.1.133</ecNumber>
    </recommendedName>
</protein>
<dbReference type="Gene3D" id="3.90.25.10">
    <property type="entry name" value="UDP-galactose 4-epimerase, domain 1"/>
    <property type="match status" value="1"/>
</dbReference>
<reference evidence="9 10" key="1">
    <citation type="submission" date="2018-08" db="EMBL/GenBank/DDBJ databases">
        <authorList>
            <person name="Khan S.A."/>
        </authorList>
    </citation>
    <scope>NUCLEOTIDE SEQUENCE [LARGE SCALE GENOMIC DNA]</scope>
    <source>
        <strain evidence="9 10">GTF-13</strain>
    </source>
</reference>
<dbReference type="EMBL" id="QWEZ01000001">
    <property type="protein sequence ID" value="RRJ83630.1"/>
    <property type="molecule type" value="Genomic_DNA"/>
</dbReference>
<evidence type="ECO:0000256" key="3">
    <source>
        <dbReference type="ARBA" id="ARBA00012929"/>
    </source>
</evidence>
<dbReference type="PANTHER" id="PTHR10491:SF4">
    <property type="entry name" value="METHIONINE ADENOSYLTRANSFERASE 2 SUBUNIT BETA"/>
    <property type="match status" value="1"/>
</dbReference>
<evidence type="ECO:0000256" key="5">
    <source>
        <dbReference type="ARBA" id="ARBA00048200"/>
    </source>
</evidence>
<dbReference type="GO" id="GO:0019305">
    <property type="term" value="P:dTDP-rhamnose biosynthetic process"/>
    <property type="evidence" value="ECO:0007669"/>
    <property type="project" value="UniProtKB-UniPathway"/>
</dbReference>
<dbReference type="Proteomes" id="UP000280792">
    <property type="component" value="Unassembled WGS sequence"/>
</dbReference>
<reference evidence="9 10" key="2">
    <citation type="submission" date="2018-12" db="EMBL/GenBank/DDBJ databases">
        <title>Simiduia agarivorans gen. nov., sp. nov., a marine, agarolytic bacterium isolated from shallow coastal water from Keelung, Taiwan.</title>
        <authorList>
            <person name="Shieh W.Y."/>
        </authorList>
    </citation>
    <scope>NUCLEOTIDE SEQUENCE [LARGE SCALE GENOMIC DNA]</scope>
    <source>
        <strain evidence="9 10">GTF-13</strain>
    </source>
</reference>
<comment type="caution">
    <text evidence="9">The sequence shown here is derived from an EMBL/GenBank/DDBJ whole genome shotgun (WGS) entry which is preliminary data.</text>
</comment>
<evidence type="ECO:0000256" key="6">
    <source>
        <dbReference type="RuleBase" id="RU364082"/>
    </source>
</evidence>
<dbReference type="PANTHER" id="PTHR10491">
    <property type="entry name" value="DTDP-4-DEHYDRORHAMNOSE REDUCTASE"/>
    <property type="match status" value="1"/>
</dbReference>